<dbReference type="EnsemblMetazoa" id="SCAU006769-RA">
    <property type="protein sequence ID" value="SCAU006769-PA"/>
    <property type="gene ID" value="SCAU006769"/>
</dbReference>
<evidence type="ECO:0000313" key="5">
    <source>
        <dbReference type="EnsemblMetazoa" id="SCAU006769-PA"/>
    </source>
</evidence>
<name>A0A1I8PCB3_STOCA</name>
<dbReference type="KEGG" id="scac:106084531"/>
<dbReference type="VEuPathDB" id="VectorBase:SCAU006769"/>
<comment type="similarity">
    <text evidence="2">Belongs to the NUP186/NUP192/NUP205 family.</text>
</comment>
<organism evidence="5 6">
    <name type="scientific">Stomoxys calcitrans</name>
    <name type="common">Stable fly</name>
    <name type="synonym">Conops calcitrans</name>
    <dbReference type="NCBI Taxonomy" id="35570"/>
    <lineage>
        <taxon>Eukaryota</taxon>
        <taxon>Metazoa</taxon>
        <taxon>Ecdysozoa</taxon>
        <taxon>Arthropoda</taxon>
        <taxon>Hexapoda</taxon>
        <taxon>Insecta</taxon>
        <taxon>Pterygota</taxon>
        <taxon>Neoptera</taxon>
        <taxon>Endopterygota</taxon>
        <taxon>Diptera</taxon>
        <taxon>Brachycera</taxon>
        <taxon>Muscomorpha</taxon>
        <taxon>Muscoidea</taxon>
        <taxon>Muscidae</taxon>
        <taxon>Stomoxys</taxon>
    </lineage>
</organism>
<evidence type="ECO:0000256" key="3">
    <source>
        <dbReference type="ARBA" id="ARBA00022448"/>
    </source>
</evidence>
<keyword evidence="4" id="KW-0539">Nucleus</keyword>
<proteinExistence type="inferred from homology"/>
<dbReference type="PANTHER" id="PTHR31344">
    <property type="entry name" value="NUCLEAR PORE COMPLEX PROTEIN NUP205"/>
    <property type="match status" value="1"/>
</dbReference>
<reference evidence="5" key="1">
    <citation type="submission" date="2020-05" db="UniProtKB">
        <authorList>
            <consortium name="EnsemblMetazoa"/>
        </authorList>
    </citation>
    <scope>IDENTIFICATION</scope>
    <source>
        <strain evidence="5">USDA</strain>
    </source>
</reference>
<gene>
    <name evidence="5" type="primary">106084531</name>
</gene>
<evidence type="ECO:0008006" key="7">
    <source>
        <dbReference type="Google" id="ProtNLM"/>
    </source>
</evidence>
<dbReference type="STRING" id="35570.A0A1I8PCB3"/>
<protein>
    <recommendedName>
        <fullName evidence="7">Nuclear pore complex protein Nup205</fullName>
    </recommendedName>
</protein>
<evidence type="ECO:0000256" key="1">
    <source>
        <dbReference type="ARBA" id="ARBA00004123"/>
    </source>
</evidence>
<dbReference type="Proteomes" id="UP000095300">
    <property type="component" value="Unassembled WGS sequence"/>
</dbReference>
<dbReference type="GO" id="GO:0006999">
    <property type="term" value="P:nuclear pore organization"/>
    <property type="evidence" value="ECO:0007669"/>
    <property type="project" value="TreeGrafter"/>
</dbReference>
<accession>A0A1I8PCB3</accession>
<keyword evidence="6" id="KW-1185">Reference proteome</keyword>
<evidence type="ECO:0000256" key="2">
    <source>
        <dbReference type="ARBA" id="ARBA00005892"/>
    </source>
</evidence>
<evidence type="ECO:0000256" key="4">
    <source>
        <dbReference type="ARBA" id="ARBA00023242"/>
    </source>
</evidence>
<dbReference type="GO" id="GO:0044611">
    <property type="term" value="C:nuclear pore inner ring"/>
    <property type="evidence" value="ECO:0007669"/>
    <property type="project" value="TreeGrafter"/>
</dbReference>
<sequence>MEGIPDDMWSPFKQLYRVIEQTILNPNEADISNLEVSLKRHKQIFVNLLRNPPKNEANRSQLRAYVTQGVPVAGNVRVPLSKDLIDESIIISDMFDLDEFLALELLCTAQHQIIHYPGLPRGLVAVLLYYDGRKAIANSIRDLFQITSGVSWIPDSPKQLVSLVSSFSQALVDDSNILERIVDLLDELDIVKETVMLTKNRALGDNKHQNQVMELFEDIRMSLATALFNWSAQRGLPKFNAIKLLRSLSQNKAKEANGEVENTTLTMLLALLYSYDTSILQKQDDNTLIQNLSIIRDHEYVQHMYNALMGETSSDCNSGIVNLVKFSFGLAISGLRHASQYVHNHMSVTDYDEQLVDDAICSSVFKFLYCCILEKDLIYQNQFFYRRIHMIFADFIDFMHSKVTELRGRADETSKTVIGFTKEGLEPPQNLDYNFEMLLLCIGKFYADDKAGLSLCSEYWGPLEPSSNYATTTRSVSLFKFIRLAGELLPTTLFVPYLKMIAGLSSCERSARSTFNLLKQSTGLTGSAALSWEHFFSSLSRYYTNLKQDFHTSSDSIYRSRMINRNISPQEIEGLRAVLEVLRAVALHDEVARIAICEHPNWNPLFTLIGLLACSVPIYLKSDILMTLSALGRSKETAIPLWNNLEASQIIKTLPTNMTYDTCNLEMEIEQNECRLEQYPLTNSILDLLYSLVTTVIPKNLGGGPRKPGLDPYLKFVINGIFLKFYNRTYKDPSEKWRVGAKCLKFLHYLLDIYEVNPMDFEDNLDTNPHPGYHIMLNLQTKSDTLRLILQIIDDARMELDDLKKFHGKVALEECALHCLRIIKLGLKNQDIFFEAHSISNSAVLLSGLNKIMLDINPRSRKPDHVLNSTYFLTYFNWLPFHALEAVKILHMVSNQPGVNSQIVGIFTQNENTKTVLRHGFVECLETDFVQRQTKPENNEDAIGTEGLESPKVHLQIKEAIIMLIQDCLCQPTPNLGQFLLGFDHLKDVQSTNKNRLGLFDLGINCTKSLVFLLEKHLQMKKNSNNLQVDVENIAERCFSLLFSLCENPKTSDQILRYLRTRHDFLCRYLNEFPVLSVENSHVINQISYLLRSIAIELKLTASNCQLSRFQHISDFFLGMPSKSGQDSTAMELNHFYATNSNAIIDTTTNTSATRNNLLCELINSIDLEVGQIPVPSWNYFDKTLLEQIFKECEYKANEGHKLIDLRKIHATLHGELKIVQSTIASGQRRLILQEIESVMMHALNVNEQRCKRFAIVKFVEAWSQVSEILFSCVPSSCLAMSKKQELIIEILQKILLKISPNQTILEISAIISETILILLVNLRNCFSSSLEQEHERGEQTTAEMNKYHPSKSNTLNIKFILKYLLEWIIVSGVVSQKLRINLYASLLNCLSIVKEQSSRKPIALSNENLVTRLDKSKGNDSMYADTTHIRMSIEVLLSFGEKLMETICHDCIAGHDICKMSALACIDVLLDIDSMAHLMNFIAHHGYLSHIIESIAKSDNQLCATLSNAPENMKYLYVYESKMSMLLRFANTHLGAELLLSNKVLDVLSSMKVLDMHPDLKRKEVWQRNEMRDFIPGFDYRFRQILFPALNLCDCLVSTLGTENYSVISQVMHFLFSHWDMIEIILRSGSPFSDLGLLEELSLITGVIARTFNQETLSLINIDTTGDIGVNLYRIQKLMLSIYLRFIISDVNFKEMLKPDNALYEQTDENTSLHIKYFLEIAANLTLFCRNIVTNNSADHRTNGLLFSPHIHEAVHRSEDHINNIYNHYNLGIVVDQLKGSVEYYHAQKAIFEGMLRQRSVLDNISFDSMAKDKYTQINKQLVDKQNVLYLCVFIAEQCLYLLWSHLDYYMRYSSSAKHDVHSYDDNELTNVYKCSNDELEKLKKKLVLVFNETFSKQLCTTSDAPESKEAAFNIALLRRIKSLIQYFPAK</sequence>
<comment type="subcellular location">
    <subcellularLocation>
        <location evidence="1">Nucleus</location>
    </subcellularLocation>
</comment>
<dbReference type="PANTHER" id="PTHR31344:SF0">
    <property type="entry name" value="NUCLEAR PORE COMPLEX PROTEIN NUP205"/>
    <property type="match status" value="1"/>
</dbReference>
<dbReference type="OrthoDB" id="2019644at2759"/>
<dbReference type="GO" id="GO:0017056">
    <property type="term" value="F:structural constituent of nuclear pore"/>
    <property type="evidence" value="ECO:0007669"/>
    <property type="project" value="TreeGrafter"/>
</dbReference>
<keyword evidence="3" id="KW-0813">Transport</keyword>
<dbReference type="Pfam" id="PF11894">
    <property type="entry name" value="Nup192"/>
    <property type="match status" value="1"/>
</dbReference>
<dbReference type="InterPro" id="IPR021827">
    <property type="entry name" value="Nup186/Nup192/Nup205"/>
</dbReference>
<evidence type="ECO:0000313" key="6">
    <source>
        <dbReference type="Proteomes" id="UP000095300"/>
    </source>
</evidence>